<evidence type="ECO:0000259" key="1">
    <source>
        <dbReference type="Pfam" id="PF00027"/>
    </source>
</evidence>
<evidence type="ECO:0000313" key="3">
    <source>
        <dbReference type="Proteomes" id="UP000198670"/>
    </source>
</evidence>
<dbReference type="SUPFAM" id="SSF51206">
    <property type="entry name" value="cAMP-binding domain-like"/>
    <property type="match status" value="1"/>
</dbReference>
<evidence type="ECO:0000313" key="2">
    <source>
        <dbReference type="EMBL" id="SFJ20866.1"/>
    </source>
</evidence>
<proteinExistence type="predicted"/>
<protein>
    <submittedName>
        <fullName evidence="2">cAMP-binding domain of CRP or a regulatory subunit of cAMP-dependent protein kinases</fullName>
    </submittedName>
</protein>
<sequence length="187" mass="21524">MDILTIISRIAPLPLASAYRLAAIARPTALRKGHLLFRAERLERDIYLLSQGLARVYYHHRANDVTLCFGMEGDALISLRSYIQDTPGYENIELLENSELYGLKTADLRRLYSSDIHIANWGRKLAEQELIKTEERLMSRQFKTAAERYNELLKNQPNLLQRVQLGHIASYLGISQVTLSRIRAEIR</sequence>
<dbReference type="AlphaFoldDB" id="A0A1I3PIJ2"/>
<dbReference type="RefSeq" id="WP_090628537.1">
    <property type="nucleotide sequence ID" value="NZ_FOQO01000008.1"/>
</dbReference>
<keyword evidence="3" id="KW-1185">Reference proteome</keyword>
<gene>
    <name evidence="2" type="ORF">SAMN05444682_10846</name>
</gene>
<organism evidence="2 3">
    <name type="scientific">Parapedobacter indicus</name>
    <dbReference type="NCBI Taxonomy" id="1477437"/>
    <lineage>
        <taxon>Bacteria</taxon>
        <taxon>Pseudomonadati</taxon>
        <taxon>Bacteroidota</taxon>
        <taxon>Sphingobacteriia</taxon>
        <taxon>Sphingobacteriales</taxon>
        <taxon>Sphingobacteriaceae</taxon>
        <taxon>Parapedobacter</taxon>
    </lineage>
</organism>
<dbReference type="Gene3D" id="2.60.120.10">
    <property type="entry name" value="Jelly Rolls"/>
    <property type="match status" value="1"/>
</dbReference>
<dbReference type="EMBL" id="FOQO01000008">
    <property type="protein sequence ID" value="SFJ20866.1"/>
    <property type="molecule type" value="Genomic_DNA"/>
</dbReference>
<feature type="domain" description="Cyclic nucleotide-binding" evidence="1">
    <location>
        <begin position="29"/>
        <end position="114"/>
    </location>
</feature>
<reference evidence="2 3" key="1">
    <citation type="submission" date="2016-10" db="EMBL/GenBank/DDBJ databases">
        <authorList>
            <person name="de Groot N.N."/>
        </authorList>
    </citation>
    <scope>NUCLEOTIDE SEQUENCE [LARGE SCALE GENOMIC DNA]</scope>
    <source>
        <strain evidence="2 3">RK1</strain>
    </source>
</reference>
<dbReference type="Pfam" id="PF00027">
    <property type="entry name" value="cNMP_binding"/>
    <property type="match status" value="1"/>
</dbReference>
<dbReference type="STRING" id="1477437.SAMN05444682_10846"/>
<keyword evidence="2" id="KW-0808">Transferase</keyword>
<keyword evidence="2" id="KW-0418">Kinase</keyword>
<name>A0A1I3PIJ2_9SPHI</name>
<dbReference type="InterPro" id="IPR014710">
    <property type="entry name" value="RmlC-like_jellyroll"/>
</dbReference>
<dbReference type="OrthoDB" id="680421at2"/>
<dbReference type="Proteomes" id="UP000198670">
    <property type="component" value="Unassembled WGS sequence"/>
</dbReference>
<dbReference type="InterPro" id="IPR018490">
    <property type="entry name" value="cNMP-bd_dom_sf"/>
</dbReference>
<accession>A0A1I3PIJ2</accession>
<dbReference type="InterPro" id="IPR000595">
    <property type="entry name" value="cNMP-bd_dom"/>
</dbReference>
<dbReference type="GO" id="GO:0016301">
    <property type="term" value="F:kinase activity"/>
    <property type="evidence" value="ECO:0007669"/>
    <property type="project" value="UniProtKB-KW"/>
</dbReference>